<accession>A0A5M4B021</accession>
<evidence type="ECO:0000313" key="2">
    <source>
        <dbReference type="Proteomes" id="UP000391834"/>
    </source>
</evidence>
<proteinExistence type="predicted"/>
<organism evidence="1 2">
    <name type="scientific">Prolixibacter bellariivorans</name>
    <dbReference type="NCBI Taxonomy" id="314319"/>
    <lineage>
        <taxon>Bacteria</taxon>
        <taxon>Pseudomonadati</taxon>
        <taxon>Bacteroidota</taxon>
        <taxon>Bacteroidia</taxon>
        <taxon>Marinilabiliales</taxon>
        <taxon>Prolixibacteraceae</taxon>
        <taxon>Prolixibacter</taxon>
    </lineage>
</organism>
<reference evidence="1 2" key="1">
    <citation type="submission" date="2019-10" db="EMBL/GenBank/DDBJ databases">
        <title>Prolixibacter strains distinguished by the presence of nitrate reductase genes were adept at nitrate-dependent anaerobic corrosion of metallic iron and carbon steel.</title>
        <authorList>
            <person name="Iino T."/>
            <person name="Shono N."/>
            <person name="Ito K."/>
            <person name="Nakamura R."/>
            <person name="Sueoka K."/>
            <person name="Harayama S."/>
            <person name="Ohkuma M."/>
        </authorList>
    </citation>
    <scope>NUCLEOTIDE SEQUENCE [LARGE SCALE GENOMIC DNA]</scope>
    <source>
        <strain evidence="1 2">JCM 13498</strain>
    </source>
</reference>
<evidence type="ECO:0000313" key="1">
    <source>
        <dbReference type="EMBL" id="GET33384.1"/>
    </source>
</evidence>
<gene>
    <name evidence="1" type="ORF">PbJCM13498_22470</name>
</gene>
<sequence>MKRILLFVAVILMLASCTSKPELRHQDRVPQKMLERIGQMSDLPSPYKMLDWKAKARKFDQLVFDSTQTGDYWPLIWTDNSQKNFPQKTFGLYTAIGDVRQGPDHHDGIFHESLTTMGAVLGATLMGIDKSNQDGKDYVNMLRNYFNKDTGWDIMMNNTCPQVALLGGGYGRDWWYDVFPNVIYYGIMNFYPNEENATPLLRSIADKFLAADSVLNGNYHHSFFNYGKLEPEDSHICPQQDAAAGHAYVLYAAYKKFGDKRYLEGAKSALDALLSQKDNTFYEILMPFGAYVAARLNAEEGTHYDFTKIMKWTFNGDAKCRRGWGVLADNWNGFDVSGLVGSTYDNGGYAFLMNTFDVAWALVPMVRYDPTWSKVVGKWMLNAANAAHLFYPYEIPDDHQTIPQLKSVTKGVIAYEGLTKKSAYEQFADIKAPVAQGDGPNWVKGKNPWVTQFSVYGSAQAGVFGSIIDTTNVKGILQLNLLACDFYRDKAYPTYLYNNPYKEAKAIKIDCGSAPVDLYNALTHSFIRKNVTGKTEFTLEPNGVAMLVLVPANGTPEYNGNKLLVNNVVVDYAISK</sequence>
<protein>
    <submittedName>
        <fullName evidence="1">Uncharacterized protein</fullName>
    </submittedName>
</protein>
<dbReference type="AlphaFoldDB" id="A0A5M4B021"/>
<dbReference type="RefSeq" id="WP_211253568.1">
    <property type="nucleotide sequence ID" value="NZ_BLAX01000001.1"/>
</dbReference>
<keyword evidence="2" id="KW-1185">Reference proteome</keyword>
<dbReference type="Proteomes" id="UP000391834">
    <property type="component" value="Unassembled WGS sequence"/>
</dbReference>
<dbReference type="EMBL" id="BLAX01000001">
    <property type="protein sequence ID" value="GET33384.1"/>
    <property type="molecule type" value="Genomic_DNA"/>
</dbReference>
<dbReference type="PROSITE" id="PS51257">
    <property type="entry name" value="PROKAR_LIPOPROTEIN"/>
    <property type="match status" value="1"/>
</dbReference>
<name>A0A5M4B021_9BACT</name>
<comment type="caution">
    <text evidence="1">The sequence shown here is derived from an EMBL/GenBank/DDBJ whole genome shotgun (WGS) entry which is preliminary data.</text>
</comment>